<feature type="domain" description="HTH marR-type" evidence="4">
    <location>
        <begin position="27"/>
        <end position="158"/>
    </location>
</feature>
<dbReference type="SMART" id="SM00347">
    <property type="entry name" value="HTH_MARR"/>
    <property type="match status" value="1"/>
</dbReference>
<evidence type="ECO:0000256" key="3">
    <source>
        <dbReference type="ARBA" id="ARBA00023163"/>
    </source>
</evidence>
<dbReference type="InterPro" id="IPR000835">
    <property type="entry name" value="HTH_MarR-typ"/>
</dbReference>
<dbReference type="Pfam" id="PF12802">
    <property type="entry name" value="MarR_2"/>
    <property type="match status" value="1"/>
</dbReference>
<dbReference type="InterPro" id="IPR011991">
    <property type="entry name" value="ArsR-like_HTH"/>
</dbReference>
<accession>A0A0T7FXA2</accession>
<dbReference type="AlphaFoldDB" id="A0A0T7FXA2"/>
<evidence type="ECO:0000313" key="5">
    <source>
        <dbReference type="EMBL" id="CDZ39656.1"/>
    </source>
</evidence>
<dbReference type="Proteomes" id="UP000046176">
    <property type="component" value="Unassembled WGS sequence"/>
</dbReference>
<dbReference type="RefSeq" id="WP_046668874.1">
    <property type="nucleotide sequence ID" value="NZ_CCRH01000017.1"/>
</dbReference>
<dbReference type="SUPFAM" id="SSF46785">
    <property type="entry name" value="Winged helix' DNA-binding domain"/>
    <property type="match status" value="1"/>
</dbReference>
<dbReference type="CDD" id="cd00090">
    <property type="entry name" value="HTH_ARSR"/>
    <property type="match status" value="1"/>
</dbReference>
<keyword evidence="2" id="KW-0238">DNA-binding</keyword>
<reference evidence="5 6" key="1">
    <citation type="submission" date="2014-08" db="EMBL/GenBank/DDBJ databases">
        <authorList>
            <person name="Chen Y.-H."/>
        </authorList>
    </citation>
    <scope>NUCLEOTIDE SEQUENCE [LARGE SCALE GENOMIC DNA]</scope>
</reference>
<dbReference type="PRINTS" id="PR00598">
    <property type="entry name" value="HTHMARR"/>
</dbReference>
<keyword evidence="3" id="KW-0804">Transcription</keyword>
<sequence length="166" mass="18403">MAVETSTRPDTHAASAESEMLVPAMFQNLIGYHLRAAQETSFQAFARAAGKADLKPGWYSLLTVLAERESMTPSELSRICGRDRSTLTSSLKALSHRGLIERRPNPDDQRSYSVRLTENGRRMQKQLHAIAVVYDRRLDEIAGKDKAVLIAVLGRIAATFGMPQDC</sequence>
<dbReference type="GO" id="GO:0003677">
    <property type="term" value="F:DNA binding"/>
    <property type="evidence" value="ECO:0007669"/>
    <property type="project" value="UniProtKB-KW"/>
</dbReference>
<name>A0A0T7FXA2_NEOGA</name>
<evidence type="ECO:0000256" key="1">
    <source>
        <dbReference type="ARBA" id="ARBA00023015"/>
    </source>
</evidence>
<organism evidence="5 6">
    <name type="scientific">Neorhizobium galegae bv. officinalis</name>
    <dbReference type="NCBI Taxonomy" id="323656"/>
    <lineage>
        <taxon>Bacteria</taxon>
        <taxon>Pseudomonadati</taxon>
        <taxon>Pseudomonadota</taxon>
        <taxon>Alphaproteobacteria</taxon>
        <taxon>Hyphomicrobiales</taxon>
        <taxon>Rhizobiaceae</taxon>
        <taxon>Rhizobium/Agrobacterium group</taxon>
        <taxon>Neorhizobium</taxon>
    </lineage>
</organism>
<dbReference type="GO" id="GO:0003700">
    <property type="term" value="F:DNA-binding transcription factor activity"/>
    <property type="evidence" value="ECO:0007669"/>
    <property type="project" value="InterPro"/>
</dbReference>
<proteinExistence type="predicted"/>
<keyword evidence="1" id="KW-0805">Transcription regulation</keyword>
<evidence type="ECO:0000256" key="2">
    <source>
        <dbReference type="ARBA" id="ARBA00023125"/>
    </source>
</evidence>
<dbReference type="PROSITE" id="PS50995">
    <property type="entry name" value="HTH_MARR_2"/>
    <property type="match status" value="1"/>
</dbReference>
<dbReference type="InterPro" id="IPR036388">
    <property type="entry name" value="WH-like_DNA-bd_sf"/>
</dbReference>
<dbReference type="OrthoDB" id="8228089at2"/>
<dbReference type="Gene3D" id="1.10.10.10">
    <property type="entry name" value="Winged helix-like DNA-binding domain superfamily/Winged helix DNA-binding domain"/>
    <property type="match status" value="1"/>
</dbReference>
<dbReference type="PANTHER" id="PTHR42756:SF1">
    <property type="entry name" value="TRANSCRIPTIONAL REPRESSOR OF EMRAB OPERON"/>
    <property type="match status" value="1"/>
</dbReference>
<evidence type="ECO:0000259" key="4">
    <source>
        <dbReference type="PROSITE" id="PS50995"/>
    </source>
</evidence>
<evidence type="ECO:0000313" key="6">
    <source>
        <dbReference type="Proteomes" id="UP000046176"/>
    </source>
</evidence>
<dbReference type="EMBL" id="CCRH01000017">
    <property type="protein sequence ID" value="CDZ39656.1"/>
    <property type="molecule type" value="Genomic_DNA"/>
</dbReference>
<protein>
    <submittedName>
        <fullName evidence="5">Transcriptional regulator</fullName>
    </submittedName>
</protein>
<gene>
    <name evidence="5" type="ORF">NGAL_HAMBI1145_50010</name>
</gene>
<dbReference type="PANTHER" id="PTHR42756">
    <property type="entry name" value="TRANSCRIPTIONAL REGULATOR, MARR"/>
    <property type="match status" value="1"/>
</dbReference>
<dbReference type="InterPro" id="IPR036390">
    <property type="entry name" value="WH_DNA-bd_sf"/>
</dbReference>